<sequence>MKIDFTKPEYRLLLDLLEMAEWVMNAHSAWEEGETRHYAALIQKIHAHAEEMGCGDIIEYSKELGGYFATGAYEEQGNHRQFIEAFEEDLFWDELSYKLAVRDLAQQEGEEALEKMEFVERATKLTEFLSWYEEEFSDNDLANVRVVRERSNTVN</sequence>
<dbReference type="EMBL" id="CAADEX010000020">
    <property type="protein sequence ID" value="VFJ48255.1"/>
    <property type="molecule type" value="Genomic_DNA"/>
</dbReference>
<reference evidence="1" key="1">
    <citation type="submission" date="2019-02" db="EMBL/GenBank/DDBJ databases">
        <authorList>
            <person name="Gruber-Vodicka R. H."/>
            <person name="Seah K. B. B."/>
        </authorList>
    </citation>
    <scope>NUCLEOTIDE SEQUENCE</scope>
    <source>
        <strain evidence="2">BECK_DK161</strain>
        <strain evidence="1">BECK_DK47</strain>
    </source>
</reference>
<dbReference type="EMBL" id="CAADEY010000172">
    <property type="protein sequence ID" value="VFJ67890.1"/>
    <property type="molecule type" value="Genomic_DNA"/>
</dbReference>
<protein>
    <submittedName>
        <fullName evidence="1">Uncharacterized protein</fullName>
    </submittedName>
</protein>
<evidence type="ECO:0000313" key="2">
    <source>
        <dbReference type="EMBL" id="VFJ67890.1"/>
    </source>
</evidence>
<gene>
    <name evidence="1" type="ORF">BECKDK2373B_GA0170837_10204</name>
    <name evidence="2" type="ORF">BECKDK2373C_GA0170839_11726</name>
</gene>
<evidence type="ECO:0000313" key="1">
    <source>
        <dbReference type="EMBL" id="VFJ48255.1"/>
    </source>
</evidence>
<organism evidence="1">
    <name type="scientific">Candidatus Kentrum sp. DK</name>
    <dbReference type="NCBI Taxonomy" id="2126562"/>
    <lineage>
        <taxon>Bacteria</taxon>
        <taxon>Pseudomonadati</taxon>
        <taxon>Pseudomonadota</taxon>
        <taxon>Gammaproteobacteria</taxon>
        <taxon>Candidatus Kentrum</taxon>
    </lineage>
</organism>
<proteinExistence type="predicted"/>
<accession>A0A450S8Q7</accession>
<dbReference type="AlphaFoldDB" id="A0A450S8Q7"/>
<name>A0A450S8Q7_9GAMM</name>